<dbReference type="GeneID" id="60787969"/>
<organism evidence="1 2">
    <name type="scientific">Aeromonas allosaccharophila</name>
    <dbReference type="NCBI Taxonomy" id="656"/>
    <lineage>
        <taxon>Bacteria</taxon>
        <taxon>Pseudomonadati</taxon>
        <taxon>Pseudomonadota</taxon>
        <taxon>Gammaproteobacteria</taxon>
        <taxon>Aeromonadales</taxon>
        <taxon>Aeromonadaceae</taxon>
        <taxon>Aeromonas</taxon>
    </lineage>
</organism>
<dbReference type="Proteomes" id="UP000595101">
    <property type="component" value="Chromosome"/>
</dbReference>
<reference evidence="1 2" key="1">
    <citation type="submission" date="2020-12" db="EMBL/GenBank/DDBJ databases">
        <title>FDA dAtabase for Regulatory Grade micrObial Sequences (FDA-ARGOS): Supporting development and validation of Infectious Disease Dx tests.</title>
        <authorList>
            <person name="Sproer C."/>
            <person name="Gronow S."/>
            <person name="Severitt S."/>
            <person name="Schroder I."/>
            <person name="Tallon L."/>
            <person name="Sadzewicz L."/>
            <person name="Zhao X."/>
            <person name="Boylan J."/>
            <person name="Ott S."/>
            <person name="Bowen H."/>
            <person name="Vavikolanu K."/>
            <person name="Mehta A."/>
            <person name="Aluvathingal J."/>
            <person name="Nadendla S."/>
            <person name="Lowell S."/>
            <person name="Myers T."/>
            <person name="Yan Y."/>
            <person name="Sichtig H."/>
        </authorList>
    </citation>
    <scope>NUCLEOTIDE SEQUENCE [LARGE SCALE GENOMIC DNA]</scope>
    <source>
        <strain evidence="1 2">FDAARGOS_933</strain>
    </source>
</reference>
<sequence>MSWIKETVQPPKKMLNLCCKKQDSLPVQYPGPFAKRDIFHPAVGRAKPEGDHNAVVIHPVTYSFKTNLMMMELIAATRPKGDI</sequence>
<gene>
    <name evidence="1" type="ORF">I6G90_20140</name>
</gene>
<name>A0A7T2PF74_9GAMM</name>
<dbReference type="AlphaFoldDB" id="A0A7T2PF74"/>
<accession>A0A7T2PF74</accession>
<dbReference type="KEGG" id="aall:I6G90_20140"/>
<dbReference type="RefSeq" id="WP_197928950.1">
    <property type="nucleotide sequence ID" value="NZ_CP065745.1"/>
</dbReference>
<protein>
    <submittedName>
        <fullName evidence="1">Uncharacterized protein</fullName>
    </submittedName>
</protein>
<proteinExistence type="predicted"/>
<evidence type="ECO:0000313" key="1">
    <source>
        <dbReference type="EMBL" id="QPR54676.1"/>
    </source>
</evidence>
<dbReference type="EMBL" id="CP065745">
    <property type="protein sequence ID" value="QPR54676.1"/>
    <property type="molecule type" value="Genomic_DNA"/>
</dbReference>
<evidence type="ECO:0000313" key="2">
    <source>
        <dbReference type="Proteomes" id="UP000595101"/>
    </source>
</evidence>